<accession>A0ABR3ZX45</accession>
<feature type="domain" description="SET" evidence="1">
    <location>
        <begin position="47"/>
        <end position="287"/>
    </location>
</feature>
<sequence>MRDSNRIPLVDVEQTAASSRNMAEASPPGSQHDQFTAWAKEQGVKINGVGPAKISGRGLGIIAQRRIEAGEELVNVPASALLTINSIPQDFKALYQAISVHGLLSVFLAFGGSETSKYAPWTATWPLMQEFKESMPILWHSHLREPLRYDARQTDCVDQKPAFLLPPAVGGRWRHIPELFEPREGVGLLAKQEQKFKADWKIVSKIFPNKTLEKYTYYWLIVNTRSFYFEVPGTADFAHEDRMVLCPFVDYFNHNDHGCDVVFDENGYTVISDRAYEKGEELRTSYGSHSNDFLLCEYGFILENNKFDYLPLDDFFADKILDSNTRESLEAAGYLGNYTLNSEGVCFRTQVAIRKGTLSTRDWKKFMAGTFEDDNKSREHAGMELYNRILKPYESEAHEALEHLKKMGDTVPGGVKEVLTRRWRQIRDLVQQAMDVHEFRRT</sequence>
<dbReference type="CDD" id="cd19177">
    <property type="entry name" value="SET_SETD4"/>
    <property type="match status" value="1"/>
</dbReference>
<dbReference type="PANTHER" id="PTHR13271">
    <property type="entry name" value="UNCHARACTERIZED PUTATIVE METHYLTRANSFERASE"/>
    <property type="match status" value="1"/>
</dbReference>
<evidence type="ECO:0000259" key="1">
    <source>
        <dbReference type="PROSITE" id="PS50280"/>
    </source>
</evidence>
<comment type="caution">
    <text evidence="2">The sequence shown here is derived from an EMBL/GenBank/DDBJ whole genome shotgun (WGS) entry which is preliminary data.</text>
</comment>
<dbReference type="EMBL" id="JBEFKJ010000036">
    <property type="protein sequence ID" value="KAL2037918.1"/>
    <property type="molecule type" value="Genomic_DNA"/>
</dbReference>
<dbReference type="InterPro" id="IPR001214">
    <property type="entry name" value="SET_dom"/>
</dbReference>
<gene>
    <name evidence="2" type="ORF">N7G274_009393</name>
</gene>
<dbReference type="InterPro" id="IPR044429">
    <property type="entry name" value="SETD4_SET"/>
</dbReference>
<keyword evidence="3" id="KW-1185">Reference proteome</keyword>
<dbReference type="Proteomes" id="UP001590950">
    <property type="component" value="Unassembled WGS sequence"/>
</dbReference>
<dbReference type="InterPro" id="IPR046341">
    <property type="entry name" value="SET_dom_sf"/>
</dbReference>
<dbReference type="PANTHER" id="PTHR13271:SF137">
    <property type="entry name" value="SET DOMAIN-CONTAINING PROTEIN"/>
    <property type="match status" value="1"/>
</dbReference>
<dbReference type="PROSITE" id="PS50280">
    <property type="entry name" value="SET"/>
    <property type="match status" value="1"/>
</dbReference>
<name>A0ABR3ZX45_9LECA</name>
<evidence type="ECO:0000313" key="3">
    <source>
        <dbReference type="Proteomes" id="UP001590950"/>
    </source>
</evidence>
<evidence type="ECO:0000313" key="2">
    <source>
        <dbReference type="EMBL" id="KAL2037918.1"/>
    </source>
</evidence>
<dbReference type="SUPFAM" id="SSF82199">
    <property type="entry name" value="SET domain"/>
    <property type="match status" value="1"/>
</dbReference>
<dbReference type="Pfam" id="PF00856">
    <property type="entry name" value="SET"/>
    <property type="match status" value="1"/>
</dbReference>
<reference evidence="2 3" key="1">
    <citation type="submission" date="2024-09" db="EMBL/GenBank/DDBJ databases">
        <title>Rethinking Asexuality: The Enigmatic Case of Functional Sexual Genes in Lepraria (Stereocaulaceae).</title>
        <authorList>
            <person name="Doellman M."/>
            <person name="Sun Y."/>
            <person name="Barcenas-Pena A."/>
            <person name="Lumbsch H.T."/>
            <person name="Grewe F."/>
        </authorList>
    </citation>
    <scope>NUCLEOTIDE SEQUENCE [LARGE SCALE GENOMIC DNA]</scope>
    <source>
        <strain evidence="2 3">Mercado 3170</strain>
    </source>
</reference>
<proteinExistence type="predicted"/>
<protein>
    <recommendedName>
        <fullName evidence="1">SET domain-containing protein</fullName>
    </recommendedName>
</protein>
<dbReference type="Gene3D" id="3.90.1410.10">
    <property type="entry name" value="set domain protein methyltransferase, domain 1"/>
    <property type="match status" value="1"/>
</dbReference>
<organism evidence="2 3">
    <name type="scientific">Stereocaulon virgatum</name>
    <dbReference type="NCBI Taxonomy" id="373712"/>
    <lineage>
        <taxon>Eukaryota</taxon>
        <taxon>Fungi</taxon>
        <taxon>Dikarya</taxon>
        <taxon>Ascomycota</taxon>
        <taxon>Pezizomycotina</taxon>
        <taxon>Lecanoromycetes</taxon>
        <taxon>OSLEUM clade</taxon>
        <taxon>Lecanoromycetidae</taxon>
        <taxon>Lecanorales</taxon>
        <taxon>Lecanorineae</taxon>
        <taxon>Stereocaulaceae</taxon>
        <taxon>Stereocaulon</taxon>
    </lineage>
</organism>
<dbReference type="InterPro" id="IPR050600">
    <property type="entry name" value="SETD3_SETD6_MTase"/>
</dbReference>